<dbReference type="GO" id="GO:0016853">
    <property type="term" value="F:isomerase activity"/>
    <property type="evidence" value="ECO:0007669"/>
    <property type="project" value="UniProtKB-KW"/>
</dbReference>
<dbReference type="InterPro" id="IPR036249">
    <property type="entry name" value="Thioredoxin-like_sf"/>
</dbReference>
<keyword evidence="3" id="KW-0676">Redox-active center</keyword>
<dbReference type="GO" id="GO:0017004">
    <property type="term" value="P:cytochrome complex assembly"/>
    <property type="evidence" value="ECO:0007669"/>
    <property type="project" value="UniProtKB-KW"/>
</dbReference>
<sequence length="196" mass="22246">MAKKTYKRELIEWTVLVVVAGGLYLSGLHTEVIGQIQRLVLTTGIMQPDLEEEHQPAAYDFQLVNAAGRTIHFEEYKGKTVFLNLWATWCPPCVAEMPDIESLFQKKGKEVNFVLLSVDKDRQKAINFVERKGYEVPIYFLKSNLPDIYSTRSIPTTFLISPDGKIAVKQQGMAKYDTEAFRSLLDSLNQKAAMPL</sequence>
<dbReference type="AlphaFoldDB" id="A0A3D9LFX7"/>
<dbReference type="GO" id="GO:0016491">
    <property type="term" value="F:oxidoreductase activity"/>
    <property type="evidence" value="ECO:0007669"/>
    <property type="project" value="InterPro"/>
</dbReference>
<dbReference type="OrthoDB" id="6399635at2"/>
<evidence type="ECO:0000256" key="2">
    <source>
        <dbReference type="ARBA" id="ARBA00022748"/>
    </source>
</evidence>
<dbReference type="PROSITE" id="PS00194">
    <property type="entry name" value="THIOREDOXIN_1"/>
    <property type="match status" value="1"/>
</dbReference>
<keyword evidence="2" id="KW-0201">Cytochrome c-type biogenesis</keyword>
<keyword evidence="6" id="KW-1185">Reference proteome</keyword>
<comment type="subcellular location">
    <subcellularLocation>
        <location evidence="1">Cell envelope</location>
    </subcellularLocation>
</comment>
<gene>
    <name evidence="5" type="ORF">C7460_10186</name>
</gene>
<feature type="domain" description="Thioredoxin" evidence="4">
    <location>
        <begin position="41"/>
        <end position="190"/>
    </location>
</feature>
<organism evidence="5 6">
    <name type="scientific">Marinoscillum furvescens DSM 4134</name>
    <dbReference type="NCBI Taxonomy" id="1122208"/>
    <lineage>
        <taxon>Bacteria</taxon>
        <taxon>Pseudomonadati</taxon>
        <taxon>Bacteroidota</taxon>
        <taxon>Cytophagia</taxon>
        <taxon>Cytophagales</taxon>
        <taxon>Reichenbachiellaceae</taxon>
        <taxon>Marinoscillum</taxon>
    </lineage>
</organism>
<evidence type="ECO:0000313" key="6">
    <source>
        <dbReference type="Proteomes" id="UP000256779"/>
    </source>
</evidence>
<evidence type="ECO:0000259" key="4">
    <source>
        <dbReference type="PROSITE" id="PS51352"/>
    </source>
</evidence>
<dbReference type="CDD" id="cd02966">
    <property type="entry name" value="TlpA_like_family"/>
    <property type="match status" value="1"/>
</dbReference>
<dbReference type="InterPro" id="IPR013740">
    <property type="entry name" value="Redoxin"/>
</dbReference>
<dbReference type="Pfam" id="PF08534">
    <property type="entry name" value="Redoxin"/>
    <property type="match status" value="1"/>
</dbReference>
<comment type="caution">
    <text evidence="5">The sequence shown here is derived from an EMBL/GenBank/DDBJ whole genome shotgun (WGS) entry which is preliminary data.</text>
</comment>
<dbReference type="Proteomes" id="UP000256779">
    <property type="component" value="Unassembled WGS sequence"/>
</dbReference>
<name>A0A3D9LFX7_MARFU</name>
<dbReference type="InterPro" id="IPR017937">
    <property type="entry name" value="Thioredoxin_CS"/>
</dbReference>
<dbReference type="RefSeq" id="WP_115866091.1">
    <property type="nucleotide sequence ID" value="NZ_QREG01000001.1"/>
</dbReference>
<proteinExistence type="predicted"/>
<keyword evidence="5" id="KW-0413">Isomerase</keyword>
<dbReference type="EMBL" id="QREG01000001">
    <property type="protein sequence ID" value="REE05570.1"/>
    <property type="molecule type" value="Genomic_DNA"/>
</dbReference>
<dbReference type="PROSITE" id="PS51352">
    <property type="entry name" value="THIOREDOXIN_2"/>
    <property type="match status" value="1"/>
</dbReference>
<evidence type="ECO:0000256" key="3">
    <source>
        <dbReference type="ARBA" id="ARBA00023284"/>
    </source>
</evidence>
<accession>A0A3D9LFX7</accession>
<evidence type="ECO:0000256" key="1">
    <source>
        <dbReference type="ARBA" id="ARBA00004196"/>
    </source>
</evidence>
<dbReference type="PANTHER" id="PTHR42852">
    <property type="entry name" value="THIOL:DISULFIDE INTERCHANGE PROTEIN DSBE"/>
    <property type="match status" value="1"/>
</dbReference>
<dbReference type="InterPro" id="IPR013766">
    <property type="entry name" value="Thioredoxin_domain"/>
</dbReference>
<dbReference type="SUPFAM" id="SSF52833">
    <property type="entry name" value="Thioredoxin-like"/>
    <property type="match status" value="1"/>
</dbReference>
<dbReference type="Gene3D" id="3.40.30.10">
    <property type="entry name" value="Glutaredoxin"/>
    <property type="match status" value="1"/>
</dbReference>
<dbReference type="GO" id="GO:0030313">
    <property type="term" value="C:cell envelope"/>
    <property type="evidence" value="ECO:0007669"/>
    <property type="project" value="UniProtKB-SubCell"/>
</dbReference>
<reference evidence="5 6" key="1">
    <citation type="submission" date="2018-07" db="EMBL/GenBank/DDBJ databases">
        <title>Genomic Encyclopedia of Type Strains, Phase IV (KMG-IV): sequencing the most valuable type-strain genomes for metagenomic binning, comparative biology and taxonomic classification.</title>
        <authorList>
            <person name="Goeker M."/>
        </authorList>
    </citation>
    <scope>NUCLEOTIDE SEQUENCE [LARGE SCALE GENOMIC DNA]</scope>
    <source>
        <strain evidence="5 6">DSM 4134</strain>
    </source>
</reference>
<dbReference type="InterPro" id="IPR050553">
    <property type="entry name" value="Thioredoxin_ResA/DsbE_sf"/>
</dbReference>
<evidence type="ECO:0000313" key="5">
    <source>
        <dbReference type="EMBL" id="REE05570.1"/>
    </source>
</evidence>
<dbReference type="PANTHER" id="PTHR42852:SF13">
    <property type="entry name" value="PROTEIN DIPZ"/>
    <property type="match status" value="1"/>
</dbReference>
<protein>
    <submittedName>
        <fullName evidence="5">Thiol-disulfide isomerase/thioredoxin</fullName>
    </submittedName>
</protein>